<dbReference type="InterPro" id="IPR029058">
    <property type="entry name" value="AB_hydrolase_fold"/>
</dbReference>
<dbReference type="Proteomes" id="UP000289691">
    <property type="component" value="Unassembled WGS sequence"/>
</dbReference>
<dbReference type="EMBL" id="RDFA01000001">
    <property type="protein sequence ID" value="RXK52060.1"/>
    <property type="molecule type" value="Genomic_DNA"/>
</dbReference>
<gene>
    <name evidence="1" type="ORF">EAF64_03415</name>
</gene>
<reference evidence="1 2" key="1">
    <citation type="submission" date="2019-01" db="EMBL/GenBank/DDBJ databases">
        <title>Halorientalis sp. F13-25 a new haloarchaeum isolated from hypersaline water.</title>
        <authorList>
            <person name="Ana D.-V."/>
            <person name="Cristina S.-P."/>
            <person name="Antonio V."/>
        </authorList>
    </citation>
    <scope>NUCLEOTIDE SEQUENCE [LARGE SCALE GENOMIC DNA]</scope>
    <source>
        <strain evidence="1 2">F13-25</strain>
    </source>
</reference>
<protein>
    <recommendedName>
        <fullName evidence="3">Alpha/beta hydrolase family protein</fullName>
    </recommendedName>
</protein>
<dbReference type="Gene3D" id="3.40.50.1820">
    <property type="entry name" value="alpha/beta hydrolase"/>
    <property type="match status" value="1"/>
</dbReference>
<evidence type="ECO:0000313" key="1">
    <source>
        <dbReference type="EMBL" id="RXK52060.1"/>
    </source>
</evidence>
<proteinExistence type="predicted"/>
<comment type="caution">
    <text evidence="1">The sequence shown here is derived from an EMBL/GenBank/DDBJ whole genome shotgun (WGS) entry which is preliminary data.</text>
</comment>
<keyword evidence="2" id="KW-1185">Reference proteome</keyword>
<evidence type="ECO:0000313" key="2">
    <source>
        <dbReference type="Proteomes" id="UP000289691"/>
    </source>
</evidence>
<dbReference type="AlphaFoldDB" id="A0A498L198"/>
<organism evidence="1 2">
    <name type="scientific">Halorientalis pallida</name>
    <dbReference type="NCBI Taxonomy" id="2479928"/>
    <lineage>
        <taxon>Archaea</taxon>
        <taxon>Methanobacteriati</taxon>
        <taxon>Methanobacteriota</taxon>
        <taxon>Stenosarchaea group</taxon>
        <taxon>Halobacteria</taxon>
        <taxon>Halobacteriales</taxon>
        <taxon>Haloarculaceae</taxon>
        <taxon>Halorientalis</taxon>
    </lineage>
</organism>
<name>A0A498L198_9EURY</name>
<evidence type="ECO:0008006" key="3">
    <source>
        <dbReference type="Google" id="ProtNLM"/>
    </source>
</evidence>
<sequence>MLVHSAGGATGFAVAQSVPDRVDAIVAVEPVGAPTDAGTVAEMGGDAPFLGVYGDYVAERGQTGRKEASQTTADLASEAAPKSTLLDLPAEGLTGNTHLLMQDDNNGAIAARVRSWLAQ</sequence>
<dbReference type="SUPFAM" id="SSF53474">
    <property type="entry name" value="alpha/beta-Hydrolases"/>
    <property type="match status" value="1"/>
</dbReference>
<accession>A0A498L198</accession>